<feature type="domain" description="Sulfatase N-terminal" evidence="1">
    <location>
        <begin position="60"/>
        <end position="390"/>
    </location>
</feature>
<dbReference type="AlphaFoldDB" id="G4HA76"/>
<dbReference type="Proteomes" id="UP000003891">
    <property type="component" value="Unassembled WGS sequence"/>
</dbReference>
<dbReference type="Gene3D" id="3.40.720.10">
    <property type="entry name" value="Alkaline Phosphatase, subunit A"/>
    <property type="match status" value="1"/>
</dbReference>
<reference evidence="2 3" key="1">
    <citation type="submission" date="2011-09" db="EMBL/GenBank/DDBJ databases">
        <title>The draft genome of Paenibacillus lactis 154.</title>
        <authorList>
            <consortium name="US DOE Joint Genome Institute (JGI-PGF)"/>
            <person name="Lucas S."/>
            <person name="Han J."/>
            <person name="Lapidus A."/>
            <person name="Cheng J.-F."/>
            <person name="Goodwin L."/>
            <person name="Pitluck S."/>
            <person name="Peters L."/>
            <person name="Land M.L."/>
            <person name="Hauser L."/>
            <person name="Siebers A."/>
            <person name="Thelen M."/>
            <person name="Hugenholtz P."/>
            <person name="Allgaier M."/>
            <person name="Woyke T.J."/>
        </authorList>
    </citation>
    <scope>NUCLEOTIDE SEQUENCE [LARGE SCALE GENOMIC DNA]</scope>
    <source>
        <strain evidence="2 3">154</strain>
    </source>
</reference>
<dbReference type="CDD" id="cd16148">
    <property type="entry name" value="sulfatase_like"/>
    <property type="match status" value="1"/>
</dbReference>
<dbReference type="InterPro" id="IPR000917">
    <property type="entry name" value="Sulfatase_N"/>
</dbReference>
<name>G4HA76_9BACL</name>
<sequence>MIFLYENWNGIVHQTSEMYIDSACIAAYNFKQRHIDHFICSFNKSEVDNEEEGNDVDMRVLLLDLDSTRPDHLGCYGYHRNTSPNIDRIAAEGVRFDNYYTSDAPCFPSRTALMTGKFGIHNGVVGHGGTAADVRHEGIARDFHDKLVTESFPAIFRRAGMKTALISPFGERHSAWTFYAGFNEIYNTGKSGMESAEEVSPVVLDWLERHADEDQWMLYVNFWDPHTPYRAPQSLGNPFEHDPLPAWITEEVLQEHRKKVGPHGANEINMYNSEVSPKYPRHPGEIKSMEDLRMMVDGYDCGIRHMDEHIGAIFELLENKGVMDDLVIIITADHGENMGELGIYGEHGTADQGTCRIPMIIRGPGIKKGITDPALHYHLDLLPTMADYLNVAPAASWDGISYADSLRTGQGSGREYLVVSQCAHVCQRSVRFGEWLYIRTYHDGFHLFDKEMLFHISEDVHEQHNQASQRPELCREAVYLLNEWHDQMMSTMPFDVDPLWTVMKEGGPYHAKGHLPRYIERLKNTGRGEAVPELMRRHPREFV</sequence>
<evidence type="ECO:0000313" key="3">
    <source>
        <dbReference type="Proteomes" id="UP000003891"/>
    </source>
</evidence>
<organism evidence="2 3">
    <name type="scientific">Paenibacillus lactis 154</name>
    <dbReference type="NCBI Taxonomy" id="743719"/>
    <lineage>
        <taxon>Bacteria</taxon>
        <taxon>Bacillati</taxon>
        <taxon>Bacillota</taxon>
        <taxon>Bacilli</taxon>
        <taxon>Bacillales</taxon>
        <taxon>Paenibacillaceae</taxon>
        <taxon>Paenibacillus</taxon>
    </lineage>
</organism>
<gene>
    <name evidence="2" type="ORF">PaelaDRAFT_1059</name>
</gene>
<evidence type="ECO:0000259" key="1">
    <source>
        <dbReference type="Pfam" id="PF00884"/>
    </source>
</evidence>
<accession>G4HA76</accession>
<dbReference type="InterPro" id="IPR052701">
    <property type="entry name" value="GAG_Ulvan_Degrading_Sulfatases"/>
</dbReference>
<proteinExistence type="predicted"/>
<dbReference type="PATRIC" id="fig|743719.3.peg.1055"/>
<dbReference type="Pfam" id="PF00884">
    <property type="entry name" value="Sulfatase"/>
    <property type="match status" value="1"/>
</dbReference>
<dbReference type="InterPro" id="IPR017850">
    <property type="entry name" value="Alkaline_phosphatase_core_sf"/>
</dbReference>
<dbReference type="PANTHER" id="PTHR43751:SF3">
    <property type="entry name" value="SULFATASE N-TERMINAL DOMAIN-CONTAINING PROTEIN"/>
    <property type="match status" value="1"/>
</dbReference>
<dbReference type="EMBL" id="AGIP01000002">
    <property type="protein sequence ID" value="EHB66835.1"/>
    <property type="molecule type" value="Genomic_DNA"/>
</dbReference>
<dbReference type="STRING" id="743719.PaelaDRAFT_1059"/>
<evidence type="ECO:0000313" key="2">
    <source>
        <dbReference type="EMBL" id="EHB66835.1"/>
    </source>
</evidence>
<dbReference type="SUPFAM" id="SSF53649">
    <property type="entry name" value="Alkaline phosphatase-like"/>
    <property type="match status" value="1"/>
</dbReference>
<dbReference type="PANTHER" id="PTHR43751">
    <property type="entry name" value="SULFATASE"/>
    <property type="match status" value="1"/>
</dbReference>
<protein>
    <submittedName>
        <fullName evidence="2">Sulfatase</fullName>
    </submittedName>
</protein>
<dbReference type="eggNOG" id="COG3119">
    <property type="taxonomic scope" value="Bacteria"/>
</dbReference>